<keyword evidence="3 5" id="KW-0863">Zinc-finger</keyword>
<dbReference type="AlphaFoldDB" id="A0A2P6TG10"/>
<dbReference type="InterPro" id="IPR002893">
    <property type="entry name" value="Znf_MYND"/>
</dbReference>
<evidence type="ECO:0000256" key="6">
    <source>
        <dbReference type="SAM" id="MobiDB-lite"/>
    </source>
</evidence>
<accession>A0A2P6TG10</accession>
<keyword evidence="7" id="KW-0732">Signal</keyword>
<dbReference type="InterPro" id="IPR011600">
    <property type="entry name" value="Pept_C14_caspase"/>
</dbReference>
<feature type="region of interest" description="Disordered" evidence="6">
    <location>
        <begin position="923"/>
        <end position="949"/>
    </location>
</feature>
<dbReference type="OrthoDB" id="540581at2759"/>
<feature type="compositionally biased region" description="Low complexity" evidence="6">
    <location>
        <begin position="217"/>
        <end position="241"/>
    </location>
</feature>
<evidence type="ECO:0000313" key="9">
    <source>
        <dbReference type="EMBL" id="PRW33052.1"/>
    </source>
</evidence>
<evidence type="ECO:0000256" key="4">
    <source>
        <dbReference type="ARBA" id="ARBA00022833"/>
    </source>
</evidence>
<keyword evidence="2" id="KW-0479">Metal-binding</keyword>
<proteinExistence type="inferred from homology"/>
<feature type="region of interest" description="Disordered" evidence="6">
    <location>
        <begin position="638"/>
        <end position="685"/>
    </location>
</feature>
<keyword evidence="10" id="KW-1185">Reference proteome</keyword>
<keyword evidence="4" id="KW-0862">Zinc</keyword>
<evidence type="ECO:0000256" key="2">
    <source>
        <dbReference type="ARBA" id="ARBA00022723"/>
    </source>
</evidence>
<evidence type="ECO:0000313" key="10">
    <source>
        <dbReference type="Proteomes" id="UP000239899"/>
    </source>
</evidence>
<dbReference type="GO" id="GO:0006508">
    <property type="term" value="P:proteolysis"/>
    <property type="evidence" value="ECO:0007669"/>
    <property type="project" value="InterPro"/>
</dbReference>
<dbReference type="PANTHER" id="PTHR48104:SF30">
    <property type="entry name" value="METACASPASE-1"/>
    <property type="match status" value="1"/>
</dbReference>
<feature type="region of interest" description="Disordered" evidence="6">
    <location>
        <begin position="197"/>
        <end position="241"/>
    </location>
</feature>
<dbReference type="InterPro" id="IPR050452">
    <property type="entry name" value="Metacaspase"/>
</dbReference>
<evidence type="ECO:0000256" key="3">
    <source>
        <dbReference type="ARBA" id="ARBA00022771"/>
    </source>
</evidence>
<dbReference type="Pfam" id="PF00656">
    <property type="entry name" value="Peptidase_C14"/>
    <property type="match status" value="1"/>
</dbReference>
<organism evidence="9 10">
    <name type="scientific">Chlorella sorokiniana</name>
    <name type="common">Freshwater green alga</name>
    <dbReference type="NCBI Taxonomy" id="3076"/>
    <lineage>
        <taxon>Eukaryota</taxon>
        <taxon>Viridiplantae</taxon>
        <taxon>Chlorophyta</taxon>
        <taxon>core chlorophytes</taxon>
        <taxon>Trebouxiophyceae</taxon>
        <taxon>Chlorellales</taxon>
        <taxon>Chlorellaceae</taxon>
        <taxon>Chlorella clade</taxon>
        <taxon>Chlorella</taxon>
    </lineage>
</organism>
<feature type="chain" id="PRO_5015175165" evidence="7">
    <location>
        <begin position="21"/>
        <end position="949"/>
    </location>
</feature>
<protein>
    <submittedName>
        <fullName evidence="9">Metacaspase-3-like isoform X1</fullName>
    </submittedName>
</protein>
<dbReference type="SUPFAM" id="SSF144232">
    <property type="entry name" value="HIT/MYND zinc finger-like"/>
    <property type="match status" value="1"/>
</dbReference>
<reference evidence="9 10" key="1">
    <citation type="journal article" date="2018" name="Plant J.">
        <title>Genome sequences of Chlorella sorokiniana UTEX 1602 and Micractinium conductrix SAG 241.80: implications to maltose excretion by a green alga.</title>
        <authorList>
            <person name="Arriola M.B."/>
            <person name="Velmurugan N."/>
            <person name="Zhang Y."/>
            <person name="Plunkett M.H."/>
            <person name="Hondzo H."/>
            <person name="Barney B.M."/>
        </authorList>
    </citation>
    <scope>NUCLEOTIDE SEQUENCE [LARGE SCALE GENOMIC DNA]</scope>
    <source>
        <strain evidence="10">UTEX 1602</strain>
    </source>
</reference>
<dbReference type="GO" id="GO:0004197">
    <property type="term" value="F:cysteine-type endopeptidase activity"/>
    <property type="evidence" value="ECO:0007669"/>
    <property type="project" value="InterPro"/>
</dbReference>
<evidence type="ECO:0000256" key="1">
    <source>
        <dbReference type="ARBA" id="ARBA00009005"/>
    </source>
</evidence>
<sequence length="949" mass="102510">MNRLFPTTLTAARITCAAWSVLPAVLPAAEQGADVKGFLRHQQLLDEATDFYLTEFQVLVVDGAPQITPQLDAQSAPYLARIIAAQVACPLDGYSFFKKQLEMPPALSLAFLPFVLLADEEGGGMSAHLFDADVRPELHSVIKAVAAAITLLAAVLKEQRQLNVMLPAVHLLATNVIQCLERPGVAARLRPELLRLGSGSGSGRGGNATSSGGGSGRNSNTSGSNSNTSGSNSNTSGSNSSSSSPILTFEQLLFAAYLVRWQVNLGMIPAPLDRLLPNGREAAVREHAAGGRRMAELLPDCPVGWFAHSSAVSALERHQEAWGFLERSRQIAEANNDSLMAGTLCIKFCKLLEQGAAGPFMLRQYKAVYKEAQEYEKKFRRWAPGSLVRMYDGTAIQAKQQLASARERDFAMDDWIVPNPTGLLQQSAEQWREVRQAMQEHTCCAACGHVGLGLMRCSACKSARYCSSACQKGDWRKHKEACAALAAGHADRRRQQQNRAGVPPPPLEKQSFVAVAPQGSAGGTMFAIVVLFCIAFCSFDTSPKGTGRLYREGSHGNWEELPSKAIWRLCCKGEDKRLHVASGGVVVIAPLAAVFAVDAVNRQLCLTAEEHNWRLEGLAAQDLGLLLSEMTQSPARERLVAPPPRTPERSDGAAPVPPTPPQPPARPAPVTAIPCTPLEPAPPRAPRKRALLCACTYSGEESLLGGPCNGAATLKKMLEGCPFGFQPANIRLLVDTSEDPSCRPTRQNMHEGLRWLMSDLLPGDRLVFFFGGHGGQQREQTYICPTDHYERGIIDDKELNRTLVQPLPKGVRLTAVLDCCHAGNMLLLPYRASVQQGRAEWNAVAGGQGTAGGTVLQISACEADQVSYVKHSKITAGVSVVGDTWGRATYTIKSVIQQHSNADGKITLEKLLVELHKKVVDKTSDRSRAKHGDTEPSLASSHQFDLSGR</sequence>
<feature type="compositionally biased region" description="Basic and acidic residues" evidence="6">
    <location>
        <begin position="923"/>
        <end position="934"/>
    </location>
</feature>
<dbReference type="EMBL" id="LHPG02000018">
    <property type="protein sequence ID" value="PRW33052.1"/>
    <property type="molecule type" value="Genomic_DNA"/>
</dbReference>
<feature type="compositionally biased region" description="Polar residues" evidence="6">
    <location>
        <begin position="937"/>
        <end position="949"/>
    </location>
</feature>
<dbReference type="Proteomes" id="UP000239899">
    <property type="component" value="Unassembled WGS sequence"/>
</dbReference>
<name>A0A2P6TG10_CHLSO</name>
<evidence type="ECO:0000256" key="7">
    <source>
        <dbReference type="SAM" id="SignalP"/>
    </source>
</evidence>
<dbReference type="PANTHER" id="PTHR48104">
    <property type="entry name" value="METACASPASE-4"/>
    <property type="match status" value="1"/>
</dbReference>
<dbReference type="PROSITE" id="PS50865">
    <property type="entry name" value="ZF_MYND_2"/>
    <property type="match status" value="1"/>
</dbReference>
<feature type="domain" description="MYND-type" evidence="8">
    <location>
        <begin position="444"/>
        <end position="482"/>
    </location>
</feature>
<dbReference type="SUPFAM" id="SSF52129">
    <property type="entry name" value="Caspase-like"/>
    <property type="match status" value="1"/>
</dbReference>
<dbReference type="InterPro" id="IPR029030">
    <property type="entry name" value="Caspase-like_dom_sf"/>
</dbReference>
<evidence type="ECO:0000256" key="5">
    <source>
        <dbReference type="PROSITE-ProRule" id="PRU00134"/>
    </source>
</evidence>
<comment type="similarity">
    <text evidence="1">Belongs to the peptidase C14B family.</text>
</comment>
<feature type="signal peptide" evidence="7">
    <location>
        <begin position="1"/>
        <end position="20"/>
    </location>
</feature>
<gene>
    <name evidence="9" type="ORF">C2E21_8142</name>
</gene>
<comment type="caution">
    <text evidence="9">The sequence shown here is derived from an EMBL/GenBank/DDBJ whole genome shotgun (WGS) entry which is preliminary data.</text>
</comment>
<feature type="compositionally biased region" description="Pro residues" evidence="6">
    <location>
        <begin position="655"/>
        <end position="667"/>
    </location>
</feature>
<feature type="compositionally biased region" description="Gly residues" evidence="6">
    <location>
        <begin position="198"/>
        <end position="216"/>
    </location>
</feature>
<dbReference type="GO" id="GO:0005737">
    <property type="term" value="C:cytoplasm"/>
    <property type="evidence" value="ECO:0007669"/>
    <property type="project" value="TreeGrafter"/>
</dbReference>
<evidence type="ECO:0000259" key="8">
    <source>
        <dbReference type="PROSITE" id="PS50865"/>
    </source>
</evidence>
<dbReference type="Gene3D" id="6.10.140.2220">
    <property type="match status" value="1"/>
</dbReference>
<dbReference type="Gene3D" id="3.40.50.12660">
    <property type="match status" value="1"/>
</dbReference>
<dbReference type="GO" id="GO:0008270">
    <property type="term" value="F:zinc ion binding"/>
    <property type="evidence" value="ECO:0007669"/>
    <property type="project" value="UniProtKB-KW"/>
</dbReference>
<dbReference type="Pfam" id="PF01753">
    <property type="entry name" value="zf-MYND"/>
    <property type="match status" value="1"/>
</dbReference>